<protein>
    <submittedName>
        <fullName evidence="1">Uncharacterized protein</fullName>
    </submittedName>
</protein>
<comment type="caution">
    <text evidence="1">The sequence shown here is derived from an EMBL/GenBank/DDBJ whole genome shotgun (WGS) entry which is preliminary data.</text>
</comment>
<evidence type="ECO:0000313" key="1">
    <source>
        <dbReference type="EMBL" id="KAF7390873.1"/>
    </source>
</evidence>
<accession>A0A834N1L8</accession>
<reference evidence="1" key="1">
    <citation type="journal article" date="2020" name="G3 (Bethesda)">
        <title>High-Quality Assemblies for Three Invasive Social Wasps from the &lt;i&gt;Vespula&lt;/i&gt; Genus.</title>
        <authorList>
            <person name="Harrop T.W.R."/>
            <person name="Guhlin J."/>
            <person name="McLaughlin G.M."/>
            <person name="Permina E."/>
            <person name="Stockwell P."/>
            <person name="Gilligan J."/>
            <person name="Le Lec M.F."/>
            <person name="Gruber M.A.M."/>
            <person name="Quinn O."/>
            <person name="Lovegrove M."/>
            <person name="Duncan E.J."/>
            <person name="Remnant E.J."/>
            <person name="Van Eeckhoven J."/>
            <person name="Graham B."/>
            <person name="Knapp R.A."/>
            <person name="Langford K.W."/>
            <person name="Kronenberg Z."/>
            <person name="Press M.O."/>
            <person name="Eacker S.M."/>
            <person name="Wilson-Rankin E.E."/>
            <person name="Purcell J."/>
            <person name="Lester P.J."/>
            <person name="Dearden P.K."/>
        </authorList>
    </citation>
    <scope>NUCLEOTIDE SEQUENCE</scope>
    <source>
        <strain evidence="1">Marl-1</strain>
    </source>
</reference>
<name>A0A834N1L8_VESVU</name>
<dbReference type="EMBL" id="JACSEA010000010">
    <property type="protein sequence ID" value="KAF7390873.1"/>
    <property type="molecule type" value="Genomic_DNA"/>
</dbReference>
<sequence length="98" mass="10867">MSLGQKTSHETSLCLPLPSTPTLLRPWNFTYTLVTLVQEELACNSTPGAVDGQNVKSALAKECALLIYRKTALTIRLCEWPDLLQQPFKISLTTVLSF</sequence>
<dbReference type="Proteomes" id="UP000614350">
    <property type="component" value="Unassembled WGS sequence"/>
</dbReference>
<evidence type="ECO:0000313" key="2">
    <source>
        <dbReference type="Proteomes" id="UP000614350"/>
    </source>
</evidence>
<gene>
    <name evidence="1" type="ORF">HZH66_009353</name>
</gene>
<keyword evidence="2" id="KW-1185">Reference proteome</keyword>
<dbReference type="AlphaFoldDB" id="A0A834N1L8"/>
<organism evidence="1 2">
    <name type="scientific">Vespula vulgaris</name>
    <name type="common">Yellow jacket</name>
    <name type="synonym">Wasp</name>
    <dbReference type="NCBI Taxonomy" id="7454"/>
    <lineage>
        <taxon>Eukaryota</taxon>
        <taxon>Metazoa</taxon>
        <taxon>Ecdysozoa</taxon>
        <taxon>Arthropoda</taxon>
        <taxon>Hexapoda</taxon>
        <taxon>Insecta</taxon>
        <taxon>Pterygota</taxon>
        <taxon>Neoptera</taxon>
        <taxon>Endopterygota</taxon>
        <taxon>Hymenoptera</taxon>
        <taxon>Apocrita</taxon>
        <taxon>Aculeata</taxon>
        <taxon>Vespoidea</taxon>
        <taxon>Vespidae</taxon>
        <taxon>Vespinae</taxon>
        <taxon>Vespula</taxon>
    </lineage>
</organism>
<proteinExistence type="predicted"/>